<feature type="region of interest" description="Disordered" evidence="4">
    <location>
        <begin position="39"/>
        <end position="61"/>
    </location>
</feature>
<dbReference type="EMBL" id="KN847520">
    <property type="protein sequence ID" value="KIV96721.1"/>
    <property type="molecule type" value="Genomic_DNA"/>
</dbReference>
<evidence type="ECO:0000313" key="5">
    <source>
        <dbReference type="EMBL" id="KIV96721.1"/>
    </source>
</evidence>
<dbReference type="Pfam" id="PF00106">
    <property type="entry name" value="adh_short"/>
    <property type="match status" value="1"/>
</dbReference>
<name>A0A0D1Y7K5_EXOME</name>
<dbReference type="RefSeq" id="XP_016228295.1">
    <property type="nucleotide sequence ID" value="XM_016364646.1"/>
</dbReference>
<dbReference type="GO" id="GO:0050664">
    <property type="term" value="F:oxidoreductase activity, acting on NAD(P)H, oxygen as acceptor"/>
    <property type="evidence" value="ECO:0007669"/>
    <property type="project" value="TreeGrafter"/>
</dbReference>
<dbReference type="FunFam" id="3.40.50.720:FF:000084">
    <property type="entry name" value="Short-chain dehydrogenase reductase"/>
    <property type="match status" value="1"/>
</dbReference>
<dbReference type="PROSITE" id="PS00061">
    <property type="entry name" value="ADH_SHORT"/>
    <property type="match status" value="1"/>
</dbReference>
<evidence type="ECO:0000256" key="2">
    <source>
        <dbReference type="ARBA" id="ARBA00022857"/>
    </source>
</evidence>
<dbReference type="GO" id="GO:0016616">
    <property type="term" value="F:oxidoreductase activity, acting on the CH-OH group of donors, NAD or NADP as acceptor"/>
    <property type="evidence" value="ECO:0007669"/>
    <property type="project" value="UniProtKB-ARBA"/>
</dbReference>
<evidence type="ECO:0000256" key="1">
    <source>
        <dbReference type="ARBA" id="ARBA00006484"/>
    </source>
</evidence>
<reference evidence="5 6" key="1">
    <citation type="submission" date="2015-01" db="EMBL/GenBank/DDBJ databases">
        <title>The Genome Sequence of Exophiala mesophila CBS40295.</title>
        <authorList>
            <consortium name="The Broad Institute Genomics Platform"/>
            <person name="Cuomo C."/>
            <person name="de Hoog S."/>
            <person name="Gorbushina A."/>
            <person name="Stielow B."/>
            <person name="Teixiera M."/>
            <person name="Abouelleil A."/>
            <person name="Chapman S.B."/>
            <person name="Priest M."/>
            <person name="Young S.K."/>
            <person name="Wortman J."/>
            <person name="Nusbaum C."/>
            <person name="Birren B."/>
        </authorList>
    </citation>
    <scope>NUCLEOTIDE SEQUENCE [LARGE SCALE GENOMIC DNA]</scope>
    <source>
        <strain evidence="5 6">CBS 40295</strain>
    </source>
</reference>
<organism evidence="5 6">
    <name type="scientific">Exophiala mesophila</name>
    <name type="common">Black yeast-like fungus</name>
    <dbReference type="NCBI Taxonomy" id="212818"/>
    <lineage>
        <taxon>Eukaryota</taxon>
        <taxon>Fungi</taxon>
        <taxon>Dikarya</taxon>
        <taxon>Ascomycota</taxon>
        <taxon>Pezizomycotina</taxon>
        <taxon>Eurotiomycetes</taxon>
        <taxon>Chaetothyriomycetidae</taxon>
        <taxon>Chaetothyriales</taxon>
        <taxon>Herpotrichiellaceae</taxon>
        <taxon>Exophiala</taxon>
    </lineage>
</organism>
<dbReference type="InterPro" id="IPR020904">
    <property type="entry name" value="Sc_DH/Rdtase_CS"/>
</dbReference>
<feature type="compositionally biased region" description="Polar residues" evidence="4">
    <location>
        <begin position="39"/>
        <end position="51"/>
    </location>
</feature>
<dbReference type="Pfam" id="PF13561">
    <property type="entry name" value="adh_short_C2"/>
    <property type="match status" value="1"/>
</dbReference>
<dbReference type="OMA" id="WARHEIR"/>
<dbReference type="InterPro" id="IPR036291">
    <property type="entry name" value="NAD(P)-bd_dom_sf"/>
</dbReference>
<dbReference type="Proteomes" id="UP000054302">
    <property type="component" value="Unassembled WGS sequence"/>
</dbReference>
<dbReference type="InterPro" id="IPR002347">
    <property type="entry name" value="SDR_fam"/>
</dbReference>
<gene>
    <name evidence="5" type="ORF">PV10_00547</name>
</gene>
<evidence type="ECO:0000313" key="6">
    <source>
        <dbReference type="Proteomes" id="UP000054302"/>
    </source>
</evidence>
<dbReference type="PANTHER" id="PTHR43008">
    <property type="entry name" value="BENZIL REDUCTASE"/>
    <property type="match status" value="1"/>
</dbReference>
<comment type="similarity">
    <text evidence="1">Belongs to the short-chain dehydrogenases/reductases (SDR) family.</text>
</comment>
<keyword evidence="2" id="KW-0521">NADP</keyword>
<protein>
    <submittedName>
        <fullName evidence="5">Uncharacterized protein</fullName>
    </submittedName>
</protein>
<keyword evidence="6" id="KW-1185">Reference proteome</keyword>
<proteinExistence type="inferred from homology"/>
<dbReference type="GeneID" id="27318392"/>
<dbReference type="PRINTS" id="PR00081">
    <property type="entry name" value="GDHRDH"/>
</dbReference>
<dbReference type="Gene3D" id="3.40.50.720">
    <property type="entry name" value="NAD(P)-binding Rossmann-like Domain"/>
    <property type="match status" value="2"/>
</dbReference>
<evidence type="ECO:0000256" key="4">
    <source>
        <dbReference type="SAM" id="MobiDB-lite"/>
    </source>
</evidence>
<keyword evidence="3" id="KW-0560">Oxidoreductase</keyword>
<evidence type="ECO:0000256" key="3">
    <source>
        <dbReference type="ARBA" id="ARBA00023002"/>
    </source>
</evidence>
<accession>A0A0D1Y7K5</accession>
<dbReference type="PANTHER" id="PTHR43008:SF4">
    <property type="entry name" value="CHAIN DEHYDROGENASE, PUTATIVE (AFU_ORTHOLOGUE AFUA_4G08710)-RELATED"/>
    <property type="match status" value="1"/>
</dbReference>
<dbReference type="STRING" id="212818.A0A0D1Y7K5"/>
<dbReference type="HOGENOM" id="CLU_010194_1_1_1"/>
<dbReference type="VEuPathDB" id="FungiDB:PV10_00547"/>
<sequence>MAVMKAPNWRLISSGMPIGSLASGRISLGRLSRTFTASSGCQSNASRSKQAMPTAPLAVDGQRSTPLSDAFSLKGKVTVVTGGGQGIGLSLARGAAELGSDVAVLDLSENPKDEYAELEKTEGSYAEWSSITSAGIVADKSFFETTWEEASKILNVNLLGTYFTAQLAAKRMKAQSSGGSIVLIASISAHAALPSQNLSIYGSSKGAVKTLARHLAVELGPIGIRVNSVSPGAIETELTRNLAVTNPELMSRFRASTPLGRVGQREDLKGIVGYLMSDAAAYTTGTDILVTGGMHAGHL</sequence>
<dbReference type="OrthoDB" id="5325318at2759"/>
<dbReference type="AlphaFoldDB" id="A0A0D1Y7K5"/>
<dbReference type="SUPFAM" id="SSF51735">
    <property type="entry name" value="NAD(P)-binding Rossmann-fold domains"/>
    <property type="match status" value="1"/>
</dbReference>